<protein>
    <recommendedName>
        <fullName evidence="4">ribonuclease Z</fullName>
        <ecNumber evidence="4">3.1.26.11</ecNumber>
    </recommendedName>
</protein>
<dbReference type="Pfam" id="PF13691">
    <property type="entry name" value="Lactamase_B_4"/>
    <property type="match status" value="1"/>
</dbReference>
<keyword evidence="6" id="KW-0540">Nuclease</keyword>
<evidence type="ECO:0000256" key="11">
    <source>
        <dbReference type="SAM" id="MobiDB-lite"/>
    </source>
</evidence>
<accession>A0ABN8SL40</accession>
<evidence type="ECO:0000256" key="5">
    <source>
        <dbReference type="ARBA" id="ARBA00022694"/>
    </source>
</evidence>
<feature type="domain" description="Metallo-beta-lactamase" evidence="12">
    <location>
        <begin position="541"/>
        <end position="734"/>
    </location>
</feature>
<name>A0ABN8SL40_9CNID</name>
<evidence type="ECO:0000256" key="1">
    <source>
        <dbReference type="ARBA" id="ARBA00000402"/>
    </source>
</evidence>
<gene>
    <name evidence="13" type="ORF">PEVE_00022134</name>
</gene>
<dbReference type="Proteomes" id="UP001159427">
    <property type="component" value="Unassembled WGS sequence"/>
</dbReference>
<evidence type="ECO:0000256" key="6">
    <source>
        <dbReference type="ARBA" id="ARBA00022722"/>
    </source>
</evidence>
<dbReference type="Gene3D" id="3.60.15.10">
    <property type="entry name" value="Ribonuclease Z/Hydroxyacylglutathione hydrolase-like"/>
    <property type="match status" value="2"/>
</dbReference>
<keyword evidence="8" id="KW-0255">Endonuclease</keyword>
<evidence type="ECO:0000256" key="2">
    <source>
        <dbReference type="ARBA" id="ARBA00001947"/>
    </source>
</evidence>
<evidence type="ECO:0000256" key="9">
    <source>
        <dbReference type="ARBA" id="ARBA00022801"/>
    </source>
</evidence>
<dbReference type="EMBL" id="CALNXI010002960">
    <property type="protein sequence ID" value="CAH3191600.1"/>
    <property type="molecule type" value="Genomic_DNA"/>
</dbReference>
<comment type="similarity">
    <text evidence="3">Belongs to the RNase Z family.</text>
</comment>
<evidence type="ECO:0000313" key="14">
    <source>
        <dbReference type="Proteomes" id="UP001159427"/>
    </source>
</evidence>
<keyword evidence="14" id="KW-1185">Reference proteome</keyword>
<feature type="region of interest" description="Disordered" evidence="11">
    <location>
        <begin position="167"/>
        <end position="199"/>
    </location>
</feature>
<evidence type="ECO:0000313" key="13">
    <source>
        <dbReference type="EMBL" id="CAH3191600.1"/>
    </source>
</evidence>
<dbReference type="EC" id="3.1.26.11" evidence="4"/>
<keyword evidence="5" id="KW-0819">tRNA processing</keyword>
<keyword evidence="7" id="KW-0479">Metal-binding</keyword>
<dbReference type="CDD" id="cd07718">
    <property type="entry name" value="RNaseZ_ELAC1_ELAC2-C-term-like_MBL-fold"/>
    <property type="match status" value="1"/>
</dbReference>
<feature type="compositionally biased region" description="Basic and acidic residues" evidence="11">
    <location>
        <begin position="169"/>
        <end position="182"/>
    </location>
</feature>
<evidence type="ECO:0000256" key="8">
    <source>
        <dbReference type="ARBA" id="ARBA00022759"/>
    </source>
</evidence>
<evidence type="ECO:0000256" key="7">
    <source>
        <dbReference type="ARBA" id="ARBA00022723"/>
    </source>
</evidence>
<dbReference type="InterPro" id="IPR027794">
    <property type="entry name" value="tRNase_Z_dom"/>
</dbReference>
<reference evidence="13 14" key="1">
    <citation type="submission" date="2022-05" db="EMBL/GenBank/DDBJ databases">
        <authorList>
            <consortium name="Genoscope - CEA"/>
            <person name="William W."/>
        </authorList>
    </citation>
    <scope>NUCLEOTIDE SEQUENCE [LARGE SCALE GENOMIC DNA]</scope>
</reference>
<keyword evidence="10" id="KW-0862">Zinc</keyword>
<dbReference type="SMART" id="SM00849">
    <property type="entry name" value="Lactamase_B"/>
    <property type="match status" value="1"/>
</dbReference>
<evidence type="ECO:0000256" key="10">
    <source>
        <dbReference type="ARBA" id="ARBA00022833"/>
    </source>
</evidence>
<keyword evidence="9" id="KW-0378">Hydrolase</keyword>
<dbReference type="InterPro" id="IPR036866">
    <property type="entry name" value="RibonucZ/Hydroxyglut_hydro"/>
</dbReference>
<dbReference type="PANTHER" id="PTHR12553">
    <property type="entry name" value="ZINC PHOSPHODIESTERASE ELAC PROTEIN 2"/>
    <property type="match status" value="1"/>
</dbReference>
<comment type="catalytic activity">
    <reaction evidence="1">
        <text>Endonucleolytic cleavage of RNA, removing extra 3' nucleotides from tRNA precursor, generating 3' termini of tRNAs. A 3'-hydroxy group is left at the tRNA terminus and a 5'-phosphoryl group is left at the trailer molecule.</text>
        <dbReference type="EC" id="3.1.26.11"/>
    </reaction>
</comment>
<dbReference type="SUPFAM" id="SSF56281">
    <property type="entry name" value="Metallo-hydrolase/oxidoreductase"/>
    <property type="match status" value="2"/>
</dbReference>
<organism evidence="13 14">
    <name type="scientific">Porites evermanni</name>
    <dbReference type="NCBI Taxonomy" id="104178"/>
    <lineage>
        <taxon>Eukaryota</taxon>
        <taxon>Metazoa</taxon>
        <taxon>Cnidaria</taxon>
        <taxon>Anthozoa</taxon>
        <taxon>Hexacorallia</taxon>
        <taxon>Scleractinia</taxon>
        <taxon>Fungiina</taxon>
        <taxon>Poritidae</taxon>
        <taxon>Porites</taxon>
    </lineage>
</organism>
<dbReference type="InterPro" id="IPR047151">
    <property type="entry name" value="RNZ2-like"/>
</dbReference>
<evidence type="ECO:0000259" key="12">
    <source>
        <dbReference type="SMART" id="SM00849"/>
    </source>
</evidence>
<dbReference type="PANTHER" id="PTHR12553:SF49">
    <property type="entry name" value="ZINC PHOSPHODIESTERASE ELAC PROTEIN 2"/>
    <property type="match status" value="1"/>
</dbReference>
<evidence type="ECO:0000256" key="4">
    <source>
        <dbReference type="ARBA" id="ARBA00012477"/>
    </source>
</evidence>
<proteinExistence type="inferred from homology"/>
<dbReference type="InterPro" id="IPR001279">
    <property type="entry name" value="Metallo-B-lactamas"/>
</dbReference>
<evidence type="ECO:0000256" key="3">
    <source>
        <dbReference type="ARBA" id="ARBA00007823"/>
    </source>
</evidence>
<sequence length="814" mass="91334">MRLLFRLMSIQKQRFLKFMAATSSTKASPRVYLQVLGAQTEDTSPSLFIFADSQRYLFNCGEGTQRIFNEQKLKLSKLNNIFLTRICWEYVGGLPGMAMTLRDNGKSEIKLLGPSNLSDFIHATRFFLYHESLKFDCVGFTGSDGEEYKDENLTIWPVIINDSHQLSSSHDHEAEQSSKSLHDSSSSSHGEDNLPSPKKLKSDFKVSTAISYICQLAPLPGKFFPKKAIELGVPKGPLFGELQSGKTVMLQDGRQIQPEEVMEANQPGPLFMIIECPTVDYIPSLVTNKQLNQHWEENSHVMPVVIVHLTPMIVFENEEYKQWRERQVNPFGPKNTVSHLLINKDVCATPLIFQSQATVQCKLHCIDPEIFPLLKTNNIPDVTALPKNCVSGETFLQFHLRPLKQQGFDKTNIPRKLNIDSTLQETQTLLAGSLNTITLPSFQLRHYDRTELATSLGLVRSISTSSSSGSQDLITDLGTTKTIKNCVRDTLEAVGTKVKSLAGSSLAGSVERKAQQFFSNHENYEVVFLGTGASIPSKYRNVSSTLINMRNQGSILLDCGEGTYGQLYRHYGKCVDRVLSQVKCVFISHIHADHHLGLIRILQKRDTLGKEVSCDPLLVIGPDKIEQWLTEYNTMCEDINYRFVDSSDLVVHRDGDHLNVLGHLQAEEVLTVPVDHCPESYGLVLKHQHGWKVVYSGDTRPSPALIEAGNGADLLIHEATLEDELKAEALAKKHSTTTEAIESGMKMEAKFIMLNHFSQRYPKIPIFSEQFTKYTGIAFDHMKINSSNLSRIPQLLGPLQTVFAEEIDEMNKSK</sequence>
<comment type="caution">
    <text evidence="13">The sequence shown here is derived from an EMBL/GenBank/DDBJ whole genome shotgun (WGS) entry which is preliminary data.</text>
</comment>
<dbReference type="Pfam" id="PF23023">
    <property type="entry name" value="Anti-Pycsar_Apyc1"/>
    <property type="match status" value="1"/>
</dbReference>
<comment type="cofactor">
    <cofactor evidence="2">
        <name>Zn(2+)</name>
        <dbReference type="ChEBI" id="CHEBI:29105"/>
    </cofactor>
</comment>